<dbReference type="InterPro" id="IPR050300">
    <property type="entry name" value="GDXG_lipolytic_enzyme"/>
</dbReference>
<dbReference type="Proteomes" id="UP001564626">
    <property type="component" value="Unassembled WGS sequence"/>
</dbReference>
<evidence type="ECO:0000259" key="3">
    <source>
        <dbReference type="Pfam" id="PF20434"/>
    </source>
</evidence>
<name>A0ABV4CN30_9PSEU</name>
<evidence type="ECO:0000256" key="2">
    <source>
        <dbReference type="SAM" id="SignalP"/>
    </source>
</evidence>
<dbReference type="Gene3D" id="3.40.50.1820">
    <property type="entry name" value="alpha/beta hydrolase"/>
    <property type="match status" value="1"/>
</dbReference>
<sequence>MLRRLVALCAGLAVLVATGCSRASSADVPAPRTAAADLGAAEVVRGAVYAERDSGPLALDLFLPEASGEPVPLVVYAHGGGWDAGERTLDADRRTAEALAAEQLLARGYAVATVDYRLTTVAPAPAQVVDVSDAVRWLQRNADRWGLDPDRVALWGASAGGHLVAQLGVATDDPAAPGGGLTGIRAVLDWFGPTDLSAEAQAKYTELTPYAEKVIVRLLGCLPAECPERAAAASPIEGVSGAEPPFLIQQGTADSLVPLEQSLDFAAELRRRGTTVQLHPYEGVDHGFGRGRQAELAVDALIAFVETHV</sequence>
<dbReference type="InterPro" id="IPR049492">
    <property type="entry name" value="BD-FAE-like_dom"/>
</dbReference>
<dbReference type="GO" id="GO:0016787">
    <property type="term" value="F:hydrolase activity"/>
    <property type="evidence" value="ECO:0007669"/>
    <property type="project" value="UniProtKB-KW"/>
</dbReference>
<dbReference type="EMBL" id="JBGEHV010000049">
    <property type="protein sequence ID" value="MEY8042134.1"/>
    <property type="molecule type" value="Genomic_DNA"/>
</dbReference>
<evidence type="ECO:0000256" key="1">
    <source>
        <dbReference type="ARBA" id="ARBA00022801"/>
    </source>
</evidence>
<dbReference type="Pfam" id="PF20434">
    <property type="entry name" value="BD-FAE"/>
    <property type="match status" value="1"/>
</dbReference>
<evidence type="ECO:0000313" key="4">
    <source>
        <dbReference type="EMBL" id="MEY8042134.1"/>
    </source>
</evidence>
<comment type="caution">
    <text evidence="4">The sequence shown here is derived from an EMBL/GenBank/DDBJ whole genome shotgun (WGS) entry which is preliminary data.</text>
</comment>
<proteinExistence type="predicted"/>
<dbReference type="SUPFAM" id="SSF53474">
    <property type="entry name" value="alpha/beta-Hydrolases"/>
    <property type="match status" value="1"/>
</dbReference>
<feature type="chain" id="PRO_5045178963" evidence="2">
    <location>
        <begin position="27"/>
        <end position="309"/>
    </location>
</feature>
<dbReference type="RefSeq" id="WP_345356166.1">
    <property type="nucleotide sequence ID" value="NZ_BAABII010000002.1"/>
</dbReference>
<keyword evidence="1 4" id="KW-0378">Hydrolase</keyword>
<feature type="domain" description="BD-FAE-like" evidence="3">
    <location>
        <begin position="59"/>
        <end position="269"/>
    </location>
</feature>
<evidence type="ECO:0000313" key="5">
    <source>
        <dbReference type="Proteomes" id="UP001564626"/>
    </source>
</evidence>
<dbReference type="PANTHER" id="PTHR48081">
    <property type="entry name" value="AB HYDROLASE SUPERFAMILY PROTEIN C4A8.06C"/>
    <property type="match status" value="1"/>
</dbReference>
<dbReference type="PANTHER" id="PTHR48081:SF13">
    <property type="entry name" value="ALPHA_BETA HYDROLASE"/>
    <property type="match status" value="1"/>
</dbReference>
<keyword evidence="5" id="KW-1185">Reference proteome</keyword>
<reference evidence="4 5" key="1">
    <citation type="submission" date="2024-08" db="EMBL/GenBank/DDBJ databases">
        <title>Genome mining of Saccharopolyspora cebuensis PGLac3 from Nigerian medicinal plant.</title>
        <authorList>
            <person name="Ezeobiora C.E."/>
            <person name="Igbokwe N.H."/>
            <person name="Amin D.H."/>
            <person name="Mendie U.E."/>
        </authorList>
    </citation>
    <scope>NUCLEOTIDE SEQUENCE [LARGE SCALE GENOMIC DNA]</scope>
    <source>
        <strain evidence="4 5">PGLac3</strain>
    </source>
</reference>
<organism evidence="4 5">
    <name type="scientific">Saccharopolyspora cebuensis</name>
    <dbReference type="NCBI Taxonomy" id="418759"/>
    <lineage>
        <taxon>Bacteria</taxon>
        <taxon>Bacillati</taxon>
        <taxon>Actinomycetota</taxon>
        <taxon>Actinomycetes</taxon>
        <taxon>Pseudonocardiales</taxon>
        <taxon>Pseudonocardiaceae</taxon>
        <taxon>Saccharopolyspora</taxon>
    </lineage>
</organism>
<dbReference type="InterPro" id="IPR029058">
    <property type="entry name" value="AB_hydrolase_fold"/>
</dbReference>
<feature type="signal peptide" evidence="2">
    <location>
        <begin position="1"/>
        <end position="26"/>
    </location>
</feature>
<dbReference type="PROSITE" id="PS51257">
    <property type="entry name" value="PROKAR_LIPOPROTEIN"/>
    <property type="match status" value="1"/>
</dbReference>
<protein>
    <submittedName>
        <fullName evidence="4">Alpha/beta hydrolase fold domain-containing protein</fullName>
    </submittedName>
</protein>
<accession>A0ABV4CN30</accession>
<keyword evidence="2" id="KW-0732">Signal</keyword>
<gene>
    <name evidence="4" type="ORF">AB8O55_22195</name>
</gene>